<dbReference type="EMBL" id="KP890823">
    <property type="protein sequence ID" value="AKA61978.1"/>
    <property type="molecule type" value="Genomic_DNA"/>
</dbReference>
<name>A0A0G2SS62_9CAUD</name>
<proteinExistence type="predicted"/>
<reference evidence="1 2" key="1">
    <citation type="submission" date="2015-03" db="EMBL/GenBank/DDBJ databases">
        <authorList>
            <person name="Melo L.D.R."/>
            <person name="Veiga P."/>
            <person name="Cerca N."/>
            <person name="Kropinski A.M."/>
            <person name="Azeredo J."/>
            <person name="Almeida C."/>
            <person name="Sillankorva S."/>
        </authorList>
    </citation>
    <scope>NUCLEOTIDE SEQUENCE [LARGE SCALE GENOMIC DNA]</scope>
</reference>
<dbReference type="GeneID" id="26622915"/>
<evidence type="ECO:0000313" key="2">
    <source>
        <dbReference type="Proteomes" id="UP000202749"/>
    </source>
</evidence>
<sequence length="115" mass="13493">MEISVDWSGSYPSLCFGEWAIIIDGIKLTGLESGNFDTRKEYGSWHFENWDDVWEYEVQGMDKDRWVKYVIKNDTNGLRSSLERHGFKDLEQVLENLYPYINDKDWKHSSCGGCI</sequence>
<gene>
    <name evidence="1" type="ORF">Pm5461_113</name>
</gene>
<dbReference type="Proteomes" id="UP000202749">
    <property type="component" value="Segment"/>
</dbReference>
<keyword evidence="2" id="KW-1185">Reference proteome</keyword>
<evidence type="ECO:0000313" key="1">
    <source>
        <dbReference type="EMBL" id="AKA61978.1"/>
    </source>
</evidence>
<accession>A0A0G2SS62</accession>
<organism evidence="1 2">
    <name type="scientific">Proteus phage vB_PmiM_Pm5461</name>
    <dbReference type="NCBI Taxonomy" id="1636250"/>
    <lineage>
        <taxon>Viruses</taxon>
        <taxon>Duplodnaviria</taxon>
        <taxon>Heunggongvirae</taxon>
        <taxon>Uroviricota</taxon>
        <taxon>Caudoviricetes</taxon>
        <taxon>Pantevenvirales</taxon>
        <taxon>Straboviridae</taxon>
        <taxon>Bragavirus</taxon>
        <taxon>Bragavirus pm5461</taxon>
    </lineage>
</organism>
<protein>
    <submittedName>
        <fullName evidence="1">Uncharacterized protein</fullName>
    </submittedName>
</protein>
<dbReference type="KEGG" id="vg:26622915"/>
<dbReference type="OrthoDB" id="34442at10239"/>
<dbReference type="RefSeq" id="YP_009195534.1">
    <property type="nucleotide sequence ID" value="NC_028762.1"/>
</dbReference>